<name>A0AC61NHQ7_9BACT</name>
<evidence type="ECO:0000313" key="2">
    <source>
        <dbReference type="Proteomes" id="UP000826212"/>
    </source>
</evidence>
<gene>
    <name evidence="1" type="ORF">K4L44_05075</name>
</gene>
<protein>
    <submittedName>
        <fullName evidence="1">CD225/dispanin family protein</fullName>
    </submittedName>
</protein>
<proteinExistence type="predicted"/>
<sequence>MKSYFIIVNGEKKGPLQLEELVKNGLQSDTLVYHKGLSNWTLANEVPELQSLLGDLPPPFSSTTQKSSDRSKNIDIENKPPKPKTWLVEAILSTICCCMITGIVSIVYSSKIDSLYYKGEYERAEQASQHAKTWFIVSICIGVILIILNFMLGFFTEIVKHL</sequence>
<keyword evidence="2" id="KW-1185">Reference proteome</keyword>
<reference evidence="1" key="1">
    <citation type="submission" date="2021-08" db="EMBL/GenBank/DDBJ databases">
        <title>Novel anaerobic bacterium isolated from sea squirt in East Sea, Republic of Korea.</title>
        <authorList>
            <person name="Nguyen T.H."/>
            <person name="Li Z."/>
            <person name="Lee Y.-J."/>
            <person name="Ko J."/>
            <person name="Kim S.-G."/>
        </authorList>
    </citation>
    <scope>NUCLEOTIDE SEQUENCE</scope>
    <source>
        <strain evidence="1">KCTC 25031</strain>
    </source>
</reference>
<organism evidence="1 2">
    <name type="scientific">Halosquirtibacter laminarini</name>
    <dbReference type="NCBI Taxonomy" id="3374600"/>
    <lineage>
        <taxon>Bacteria</taxon>
        <taxon>Pseudomonadati</taxon>
        <taxon>Bacteroidota</taxon>
        <taxon>Bacteroidia</taxon>
        <taxon>Marinilabiliales</taxon>
        <taxon>Prolixibacteraceae</taxon>
        <taxon>Halosquirtibacter</taxon>
    </lineage>
</organism>
<dbReference type="Proteomes" id="UP000826212">
    <property type="component" value="Chromosome"/>
</dbReference>
<evidence type="ECO:0000313" key="1">
    <source>
        <dbReference type="EMBL" id="QZE15209.1"/>
    </source>
</evidence>
<accession>A0AC61NHQ7</accession>
<dbReference type="EMBL" id="CP081303">
    <property type="protein sequence ID" value="QZE15209.1"/>
    <property type="molecule type" value="Genomic_DNA"/>
</dbReference>